<dbReference type="SUPFAM" id="SSF51445">
    <property type="entry name" value="(Trans)glycosidases"/>
    <property type="match status" value="1"/>
</dbReference>
<dbReference type="PANTHER" id="PTHR42715:SF10">
    <property type="entry name" value="BETA-GLUCOSIDASE"/>
    <property type="match status" value="1"/>
</dbReference>
<dbReference type="InterPro" id="IPR026891">
    <property type="entry name" value="Fn3-like"/>
</dbReference>
<dbReference type="Gene3D" id="3.40.50.1700">
    <property type="entry name" value="Glycoside hydrolase family 3 C-terminal domain"/>
    <property type="match status" value="1"/>
</dbReference>
<evidence type="ECO:0000256" key="1">
    <source>
        <dbReference type="ARBA" id="ARBA00005336"/>
    </source>
</evidence>
<protein>
    <submittedName>
        <fullName evidence="4">Glycosyl hydrolase</fullName>
    </submittedName>
</protein>
<organism evidence="4 5">
    <name type="scientific">Streptomyces pharetrae CZA14</name>
    <dbReference type="NCBI Taxonomy" id="1144883"/>
    <lineage>
        <taxon>Bacteria</taxon>
        <taxon>Bacillati</taxon>
        <taxon>Actinomycetota</taxon>
        <taxon>Actinomycetes</taxon>
        <taxon>Kitasatosporales</taxon>
        <taxon>Streptomycetaceae</taxon>
        <taxon>Streptomyces</taxon>
    </lineage>
</organism>
<dbReference type="InterPro" id="IPR017853">
    <property type="entry name" value="GH"/>
</dbReference>
<sequence>MGPDGDDRVLDRHIAELTLEQKVRLLTGATTWRTAGESGIGLREMVMSDGPAGVRGEAWDERRPSVLLPSASALAAMWDEPLVEELGGLLAAEAARKGVDVVLAPALNLHRTPLGGRHFECFSEDPELTGRTGAALIRGIQAHGVAATAKHFVANDSETDRLTVDVRVSERALREVYLAPFEAAVEAGVWLVMAGYNGVNGVTMTSHPLLDEPLKREWGFDGVVVTDWGALRSAEEPARAALDLAMPGPQSPWGTALVQAVKDGRVAEAAVDDKVRRLLRLAGRVGALTPRRRHRVPVRRSRDTRALLRRAVAAGSVLLGNRGVLPLDPAELSTVAVIGAHAASPRTQGGGSAGVFPSGVVTPLAGIRARLRGGARVVHVPGPPPPGLAAAPLDTDRCSDPRSGAPGVLLRVLDESGRELRAEHRLSGRQLEPDLPPGAHTVEISALLRPRRTGEWTFGVGGFGRMTLAVDGLTVLDGVFPRETDDPAVVHVSPPVQEARAMLTSKRPVHVVARRELAPGCGRATVVTAAPPAPDARGMTAAAAEAAGEADVAIVVVGTTEHDETEGYDRRELSLGGLQDDLVRAVAAANPRTVVVVNSGGPVALPWREDVGAVLLAWFPGQEAGAGLADVLFGLEEPGGRLPTTWGASLADTPVTRTGPAGGRLPYAEGLHVGHRAWLRAGRAPAFWFGHGLGYTTWEYEAVDAPTRVAAGDAFTVRVRLRNTGTRAGREVVQVYAARPGSAVERPVRWFAGYAAVRAEAGRTVTAEVEVAARALRHWSEEERAWSTEPGPYRLMAGRSAGDLRWEGEVTVERRALTG</sequence>
<evidence type="ECO:0000256" key="2">
    <source>
        <dbReference type="ARBA" id="ARBA00022801"/>
    </source>
</evidence>
<reference evidence="4 5" key="1">
    <citation type="submission" date="2016-12" db="EMBL/GenBank/DDBJ databases">
        <title>Genome Mining:The Detection of Biosynthetic Gene Clusters to Aid in the Expression of Curamycin A produced by Streptomyces sp. strain CZA14.</title>
        <authorList>
            <person name="Durrell K.A."/>
            <person name="Kirby B.M."/>
            <person name="Khan W."/>
            <person name="Mthethwa T."/>
            <person name="Le Roes-Hill M."/>
        </authorList>
    </citation>
    <scope>NUCLEOTIDE SEQUENCE [LARGE SCALE GENOMIC DNA]</scope>
    <source>
        <strain evidence="4 5">CZA14</strain>
    </source>
</reference>
<dbReference type="RefSeq" id="WP_086173190.1">
    <property type="nucleotide sequence ID" value="NZ_MRYD01000356.1"/>
</dbReference>
<dbReference type="SMART" id="SM01217">
    <property type="entry name" value="Fn3_like"/>
    <property type="match status" value="1"/>
</dbReference>
<dbReference type="SUPFAM" id="SSF52279">
    <property type="entry name" value="Beta-D-glucan exohydrolase, C-terminal domain"/>
    <property type="match status" value="1"/>
</dbReference>
<dbReference type="PANTHER" id="PTHR42715">
    <property type="entry name" value="BETA-GLUCOSIDASE"/>
    <property type="match status" value="1"/>
</dbReference>
<keyword evidence="2 4" id="KW-0378">Hydrolase</keyword>
<comment type="similarity">
    <text evidence="1">Belongs to the glycosyl hydrolase 3 family.</text>
</comment>
<evidence type="ECO:0000313" key="5">
    <source>
        <dbReference type="Proteomes" id="UP000194266"/>
    </source>
</evidence>
<name>A0ABX3Y928_9ACTN</name>
<dbReference type="Pfam" id="PF00933">
    <property type="entry name" value="Glyco_hydro_3"/>
    <property type="match status" value="1"/>
</dbReference>
<dbReference type="Gene3D" id="3.20.20.300">
    <property type="entry name" value="Glycoside hydrolase, family 3, N-terminal domain"/>
    <property type="match status" value="1"/>
</dbReference>
<comment type="caution">
    <text evidence="4">The sequence shown here is derived from an EMBL/GenBank/DDBJ whole genome shotgun (WGS) entry which is preliminary data.</text>
</comment>
<dbReference type="GO" id="GO:0016787">
    <property type="term" value="F:hydrolase activity"/>
    <property type="evidence" value="ECO:0007669"/>
    <property type="project" value="UniProtKB-KW"/>
</dbReference>
<dbReference type="InterPro" id="IPR002772">
    <property type="entry name" value="Glyco_hydro_3_C"/>
</dbReference>
<accession>A0ABX3Y928</accession>
<dbReference type="Pfam" id="PF14310">
    <property type="entry name" value="Fn3-like"/>
    <property type="match status" value="1"/>
</dbReference>
<keyword evidence="5" id="KW-1185">Reference proteome</keyword>
<dbReference type="InterPro" id="IPR001764">
    <property type="entry name" value="Glyco_hydro_3_N"/>
</dbReference>
<evidence type="ECO:0000259" key="3">
    <source>
        <dbReference type="SMART" id="SM01217"/>
    </source>
</evidence>
<dbReference type="Pfam" id="PF01915">
    <property type="entry name" value="Glyco_hydro_3_C"/>
    <property type="match status" value="1"/>
</dbReference>
<dbReference type="InterPro" id="IPR013783">
    <property type="entry name" value="Ig-like_fold"/>
</dbReference>
<evidence type="ECO:0000313" key="4">
    <source>
        <dbReference type="EMBL" id="OSZ56061.1"/>
    </source>
</evidence>
<dbReference type="InterPro" id="IPR036881">
    <property type="entry name" value="Glyco_hydro_3_C_sf"/>
</dbReference>
<dbReference type="PRINTS" id="PR00133">
    <property type="entry name" value="GLHYDRLASE3"/>
</dbReference>
<proteinExistence type="inferred from homology"/>
<dbReference type="EMBL" id="MRYD01000356">
    <property type="protein sequence ID" value="OSZ56061.1"/>
    <property type="molecule type" value="Genomic_DNA"/>
</dbReference>
<dbReference type="InterPro" id="IPR050288">
    <property type="entry name" value="Cellulose_deg_GH3"/>
</dbReference>
<feature type="domain" description="Fibronectin type III-like" evidence="3">
    <location>
        <begin position="731"/>
        <end position="801"/>
    </location>
</feature>
<dbReference type="InterPro" id="IPR036962">
    <property type="entry name" value="Glyco_hydro_3_N_sf"/>
</dbReference>
<dbReference type="Gene3D" id="2.60.120.260">
    <property type="entry name" value="Galactose-binding domain-like"/>
    <property type="match status" value="1"/>
</dbReference>
<dbReference type="Proteomes" id="UP000194266">
    <property type="component" value="Unassembled WGS sequence"/>
</dbReference>
<dbReference type="Gene3D" id="2.60.40.10">
    <property type="entry name" value="Immunoglobulins"/>
    <property type="match status" value="1"/>
</dbReference>
<gene>
    <name evidence="4" type="ORF">OQI_35075</name>
</gene>